<organism evidence="6 7">
    <name type="scientific">Lucilia cuprina</name>
    <name type="common">Green bottle fly</name>
    <name type="synonym">Australian sheep blowfly</name>
    <dbReference type="NCBI Taxonomy" id="7375"/>
    <lineage>
        <taxon>Eukaryota</taxon>
        <taxon>Metazoa</taxon>
        <taxon>Ecdysozoa</taxon>
        <taxon>Arthropoda</taxon>
        <taxon>Hexapoda</taxon>
        <taxon>Insecta</taxon>
        <taxon>Pterygota</taxon>
        <taxon>Neoptera</taxon>
        <taxon>Endopterygota</taxon>
        <taxon>Diptera</taxon>
        <taxon>Brachycera</taxon>
        <taxon>Muscomorpha</taxon>
        <taxon>Oestroidea</taxon>
        <taxon>Calliphoridae</taxon>
        <taxon>Luciliinae</taxon>
        <taxon>Lucilia</taxon>
    </lineage>
</organism>
<dbReference type="Proteomes" id="UP000037069">
    <property type="component" value="Unassembled WGS sequence"/>
</dbReference>
<name>A0A0L0C6Y3_LUCCU</name>
<comment type="caution">
    <text evidence="6">The sequence shown here is derived from an EMBL/GenBank/DDBJ whole genome shotgun (WGS) entry which is preliminary data.</text>
</comment>
<dbReference type="OMA" id="ECCAREM"/>
<dbReference type="Pfam" id="PF15430">
    <property type="entry name" value="SVWC"/>
    <property type="match status" value="1"/>
</dbReference>
<evidence type="ECO:0000256" key="2">
    <source>
        <dbReference type="ARBA" id="ARBA00022525"/>
    </source>
</evidence>
<dbReference type="SMART" id="SM01318">
    <property type="entry name" value="SVWC"/>
    <property type="match status" value="2"/>
</dbReference>
<evidence type="ECO:0000256" key="3">
    <source>
        <dbReference type="SAM" id="Phobius"/>
    </source>
</evidence>
<keyword evidence="3" id="KW-0812">Transmembrane</keyword>
<dbReference type="GO" id="GO:0005576">
    <property type="term" value="C:extracellular region"/>
    <property type="evidence" value="ECO:0007669"/>
    <property type="project" value="UniProtKB-SubCell"/>
</dbReference>
<evidence type="ECO:0000256" key="1">
    <source>
        <dbReference type="ARBA" id="ARBA00004613"/>
    </source>
</evidence>
<dbReference type="OrthoDB" id="7901229at2759"/>
<keyword evidence="2" id="KW-0964">Secreted</keyword>
<keyword evidence="7" id="KW-1185">Reference proteome</keyword>
<feature type="transmembrane region" description="Helical" evidence="3">
    <location>
        <begin position="151"/>
        <end position="168"/>
    </location>
</feature>
<reference evidence="6 7" key="1">
    <citation type="journal article" date="2015" name="Nat. Commun.">
        <title>Lucilia cuprina genome unlocks parasitic fly biology to underpin future interventions.</title>
        <authorList>
            <person name="Anstead C.A."/>
            <person name="Korhonen P.K."/>
            <person name="Young N.D."/>
            <person name="Hall R.S."/>
            <person name="Jex A.R."/>
            <person name="Murali S.C."/>
            <person name="Hughes D.S."/>
            <person name="Lee S.F."/>
            <person name="Perry T."/>
            <person name="Stroehlein A.J."/>
            <person name="Ansell B.R."/>
            <person name="Breugelmans B."/>
            <person name="Hofmann A."/>
            <person name="Qu J."/>
            <person name="Dugan S."/>
            <person name="Lee S.L."/>
            <person name="Chao H."/>
            <person name="Dinh H."/>
            <person name="Han Y."/>
            <person name="Doddapaneni H.V."/>
            <person name="Worley K.C."/>
            <person name="Muzny D.M."/>
            <person name="Ioannidis P."/>
            <person name="Waterhouse R.M."/>
            <person name="Zdobnov E.M."/>
            <person name="James P.J."/>
            <person name="Bagnall N.H."/>
            <person name="Kotze A.C."/>
            <person name="Gibbs R.A."/>
            <person name="Richards S."/>
            <person name="Batterham P."/>
            <person name="Gasser R.B."/>
        </authorList>
    </citation>
    <scope>NUCLEOTIDE SEQUENCE [LARGE SCALE GENOMIC DNA]</scope>
    <source>
        <strain evidence="6 7">LS</strain>
        <tissue evidence="6">Full body</tissue>
    </source>
</reference>
<comment type="subcellular location">
    <subcellularLocation>
        <location evidence="1">Secreted</location>
    </subcellularLocation>
</comment>
<dbReference type="InterPro" id="IPR029277">
    <property type="entry name" value="SVWC_dom"/>
</dbReference>
<keyword evidence="3" id="KW-1133">Transmembrane helix</keyword>
<evidence type="ECO:0000259" key="5">
    <source>
        <dbReference type="SMART" id="SM01318"/>
    </source>
</evidence>
<evidence type="ECO:0000313" key="7">
    <source>
        <dbReference type="Proteomes" id="UP000037069"/>
    </source>
</evidence>
<feature type="chain" id="PRO_5005535899" description="Single domain-containing protein" evidence="4">
    <location>
        <begin position="20"/>
        <end position="323"/>
    </location>
</feature>
<dbReference type="PANTHER" id="PTHR39957">
    <property type="entry name" value="AT09846P1-RELATED"/>
    <property type="match status" value="1"/>
</dbReference>
<feature type="transmembrane region" description="Helical" evidence="3">
    <location>
        <begin position="224"/>
        <end position="242"/>
    </location>
</feature>
<feature type="domain" description="Single" evidence="5">
    <location>
        <begin position="35"/>
        <end position="88"/>
    </location>
</feature>
<dbReference type="InterPro" id="IPR053308">
    <property type="entry name" value="Vago-like"/>
</dbReference>
<proteinExistence type="predicted"/>
<evidence type="ECO:0000313" key="6">
    <source>
        <dbReference type="EMBL" id="KNC28168.1"/>
    </source>
</evidence>
<evidence type="ECO:0000256" key="4">
    <source>
        <dbReference type="SAM" id="SignalP"/>
    </source>
</evidence>
<sequence length="323" mass="34986">MKFFIVLSLILSVFSLTFAGESVGFFTDPDHPGKCVYDDVILSPGEEVTLPGQCARFSCGEDSFASIHSVESVQEKMKFLIFLALIVTVFSEDYSGYFRDPDHPGKCVRDGIILSPGDVGKVPGECALMTCYDDGYATFQTVNSVKEKMKFFAVLSIILSVFSLAFAAESVGYFKDPAHPGKCVYGELILSAGEEANLPGDCTLFMCGEDSFGTIQTVQDKMKFLVFLFLILSVCSLTFAALSQGYFKDPAHPGKCVYQGLVLSAGEEGKIPGACARMLCGSNSFAEVQTCGVMVPPPGCHYGDYIDINAPYAKCCEKKMICD</sequence>
<protein>
    <recommendedName>
        <fullName evidence="5">Single domain-containing protein</fullName>
    </recommendedName>
</protein>
<accession>A0A0L0C6Y3</accession>
<keyword evidence="3" id="KW-0472">Membrane</keyword>
<dbReference type="AlphaFoldDB" id="A0A0L0C6Y3"/>
<feature type="signal peptide" evidence="4">
    <location>
        <begin position="1"/>
        <end position="19"/>
    </location>
</feature>
<dbReference type="PANTHER" id="PTHR39957:SF1">
    <property type="entry name" value="AT09846P1-RELATED"/>
    <property type="match status" value="1"/>
</dbReference>
<feature type="domain" description="Single" evidence="5">
    <location>
        <begin position="256"/>
        <end position="322"/>
    </location>
</feature>
<gene>
    <name evidence="6" type="ORF">FF38_04347</name>
</gene>
<dbReference type="EMBL" id="JRES01000819">
    <property type="protein sequence ID" value="KNC28168.1"/>
    <property type="molecule type" value="Genomic_DNA"/>
</dbReference>
<keyword evidence="4" id="KW-0732">Signal</keyword>